<comment type="subcellular location">
    <subcellularLocation>
        <location evidence="1">Cell membrane</location>
        <topology evidence="1">Multi-pass membrane protein</topology>
    </subcellularLocation>
</comment>
<feature type="transmembrane region" description="Helical" evidence="6">
    <location>
        <begin position="70"/>
        <end position="94"/>
    </location>
</feature>
<sequence>MFIQGVLGGSATNSGLVLLPMMLGSVITAAGGGAFLAKFKYRSIMIPTTMLLVIGIALLTTLTADTSRLMVTIFMILVGLGIGSSFSVLSNAAIHGFTARQRGSASSTLNFNRELGMTLGITVFGIIQSHLFSNKLTTAFSGGQQTNEIDLNDPSNILTPQMRDHISQPVLEKITEALTSSLVQTFAWASIPAVIALAAAF</sequence>
<organism evidence="8 9">
    <name type="scientific">Paenibacillus glycanilyticus</name>
    <dbReference type="NCBI Taxonomy" id="126569"/>
    <lineage>
        <taxon>Bacteria</taxon>
        <taxon>Bacillati</taxon>
        <taxon>Bacillota</taxon>
        <taxon>Bacilli</taxon>
        <taxon>Bacillales</taxon>
        <taxon>Paenibacillaceae</taxon>
        <taxon>Paenibacillus</taxon>
    </lineage>
</organism>
<name>A0ABQ6GN19_9BACL</name>
<evidence type="ECO:0000256" key="4">
    <source>
        <dbReference type="ARBA" id="ARBA00022989"/>
    </source>
</evidence>
<proteinExistence type="predicted"/>
<keyword evidence="9" id="KW-1185">Reference proteome</keyword>
<reference evidence="8 9" key="1">
    <citation type="submission" date="2023-03" db="EMBL/GenBank/DDBJ databases">
        <title>Draft genome sequence of the bacteria which degrade cell wall of Tricholomamatutake.</title>
        <authorList>
            <person name="Konishi Y."/>
            <person name="Fukuta Y."/>
            <person name="Shirasaka N."/>
        </authorList>
    </citation>
    <scope>NUCLEOTIDE SEQUENCE [LARGE SCALE GENOMIC DNA]</scope>
    <source>
        <strain evidence="9">mu1</strain>
    </source>
</reference>
<keyword evidence="4 6" id="KW-1133">Transmembrane helix</keyword>
<feature type="transmembrane region" description="Helical" evidence="6">
    <location>
        <begin position="115"/>
        <end position="132"/>
    </location>
</feature>
<gene>
    <name evidence="8" type="ORF">MU1_51500</name>
</gene>
<dbReference type="InterPro" id="IPR036259">
    <property type="entry name" value="MFS_trans_sf"/>
</dbReference>
<evidence type="ECO:0000256" key="5">
    <source>
        <dbReference type="ARBA" id="ARBA00023136"/>
    </source>
</evidence>
<dbReference type="Proteomes" id="UP001157114">
    <property type="component" value="Unassembled WGS sequence"/>
</dbReference>
<evidence type="ECO:0000256" key="6">
    <source>
        <dbReference type="SAM" id="Phobius"/>
    </source>
</evidence>
<keyword evidence="2" id="KW-0813">Transport</keyword>
<comment type="caution">
    <text evidence="8">The sequence shown here is derived from an EMBL/GenBank/DDBJ whole genome shotgun (WGS) entry which is preliminary data.</text>
</comment>
<feature type="transmembrane region" description="Helical" evidence="6">
    <location>
        <begin position="44"/>
        <end position="64"/>
    </location>
</feature>
<accession>A0ABQ6GN19</accession>
<dbReference type="Gene3D" id="1.20.1250.20">
    <property type="entry name" value="MFS general substrate transporter like domains"/>
    <property type="match status" value="1"/>
</dbReference>
<evidence type="ECO:0000256" key="2">
    <source>
        <dbReference type="ARBA" id="ARBA00022448"/>
    </source>
</evidence>
<keyword evidence="5 6" id="KW-0472">Membrane</keyword>
<dbReference type="PANTHER" id="PTHR23501:SF170">
    <property type="entry name" value="MULTIDRUG RESISTANCE PROTEIN 3"/>
    <property type="match status" value="1"/>
</dbReference>
<dbReference type="PROSITE" id="PS50850">
    <property type="entry name" value="MFS"/>
    <property type="match status" value="1"/>
</dbReference>
<dbReference type="EMBL" id="BSSQ01000020">
    <property type="protein sequence ID" value="GLX70803.1"/>
    <property type="molecule type" value="Genomic_DNA"/>
</dbReference>
<keyword evidence="3 6" id="KW-0812">Transmembrane</keyword>
<evidence type="ECO:0000256" key="3">
    <source>
        <dbReference type="ARBA" id="ARBA00022692"/>
    </source>
</evidence>
<evidence type="ECO:0000256" key="1">
    <source>
        <dbReference type="ARBA" id="ARBA00004651"/>
    </source>
</evidence>
<protein>
    <recommendedName>
        <fullName evidence="7">Major facilitator superfamily (MFS) profile domain-containing protein</fullName>
    </recommendedName>
</protein>
<feature type="transmembrane region" description="Helical" evidence="6">
    <location>
        <begin position="16"/>
        <end position="37"/>
    </location>
</feature>
<dbReference type="SUPFAM" id="SSF103473">
    <property type="entry name" value="MFS general substrate transporter"/>
    <property type="match status" value="1"/>
</dbReference>
<evidence type="ECO:0000313" key="9">
    <source>
        <dbReference type="Proteomes" id="UP001157114"/>
    </source>
</evidence>
<evidence type="ECO:0000259" key="7">
    <source>
        <dbReference type="PROSITE" id="PS50850"/>
    </source>
</evidence>
<evidence type="ECO:0000313" key="8">
    <source>
        <dbReference type="EMBL" id="GLX70803.1"/>
    </source>
</evidence>
<dbReference type="PANTHER" id="PTHR23501">
    <property type="entry name" value="MAJOR FACILITATOR SUPERFAMILY"/>
    <property type="match status" value="1"/>
</dbReference>
<feature type="domain" description="Major facilitator superfamily (MFS) profile" evidence="7">
    <location>
        <begin position="1"/>
        <end position="201"/>
    </location>
</feature>
<dbReference type="InterPro" id="IPR020846">
    <property type="entry name" value="MFS_dom"/>
</dbReference>